<dbReference type="OrthoDB" id="9806565at2"/>
<dbReference type="Proteomes" id="UP000184420">
    <property type="component" value="Unassembled WGS sequence"/>
</dbReference>
<dbReference type="PANTHER" id="PTHR42685">
    <property type="entry name" value="GERANYLGERANYL DIPHOSPHATE REDUCTASE"/>
    <property type="match status" value="1"/>
</dbReference>
<dbReference type="AlphaFoldDB" id="A0A1M7I436"/>
<evidence type="ECO:0000259" key="1">
    <source>
        <dbReference type="Pfam" id="PF01494"/>
    </source>
</evidence>
<gene>
    <name evidence="2" type="ORF">SAMN05444266_107502</name>
</gene>
<sequence>METKVCIIGAGPGGACAALQLAQMGIPSIVVDKAVFPRDKVCGDGLSGKVLTILERIDKDMGKRLQQAVFKMDSWGVKFVAPNRIGMDIPYAPNYQEDMSNPRGFVCKRIDFDNFLVDEMKRRPEITLYEGTSIDKYELLSDGYLLSNNSGTFQVKTQLVIVANGAHSSFTKDVAGIKMEPEHYVAGIRAYYKGITGLHKDNFIELHFLKEMLPGYLWIFPLPNGEANVGVGMLSNNARNNKINLKKLMVDTLAADPVMKERFANAELVGSIDGYGLPLGSKKRKLHGERYMLVGDAGYLIDPFTGEGIGNALYSGRIAAQKAAAAIAANDFSDKFLDAYDEDVYRILGPELQVSTKLQKLIKYPWLFNWLMKMGSRNKQLQELMSCMFHEVDLRKKLGKPMFYVKLLFNR</sequence>
<organism evidence="2 3">
    <name type="scientific">Chitinophaga jiangningensis</name>
    <dbReference type="NCBI Taxonomy" id="1419482"/>
    <lineage>
        <taxon>Bacteria</taxon>
        <taxon>Pseudomonadati</taxon>
        <taxon>Bacteroidota</taxon>
        <taxon>Chitinophagia</taxon>
        <taxon>Chitinophagales</taxon>
        <taxon>Chitinophagaceae</taxon>
        <taxon>Chitinophaga</taxon>
    </lineage>
</organism>
<dbReference type="PANTHER" id="PTHR42685:SF22">
    <property type="entry name" value="CONDITIONED MEDIUM FACTOR RECEPTOR 1"/>
    <property type="match status" value="1"/>
</dbReference>
<keyword evidence="3" id="KW-1185">Reference proteome</keyword>
<dbReference type="InterPro" id="IPR011777">
    <property type="entry name" value="Geranylgeranyl_Rdtase_fam"/>
</dbReference>
<dbReference type="STRING" id="1419482.SAMN05444266_107502"/>
<dbReference type="NCBIfam" id="TIGR02032">
    <property type="entry name" value="GG-red-SF"/>
    <property type="match status" value="1"/>
</dbReference>
<dbReference type="GO" id="GO:0071949">
    <property type="term" value="F:FAD binding"/>
    <property type="evidence" value="ECO:0007669"/>
    <property type="project" value="InterPro"/>
</dbReference>
<dbReference type="InterPro" id="IPR050407">
    <property type="entry name" value="Geranylgeranyl_reductase"/>
</dbReference>
<feature type="domain" description="FAD-binding" evidence="1">
    <location>
        <begin position="2"/>
        <end position="343"/>
    </location>
</feature>
<name>A0A1M7I436_9BACT</name>
<dbReference type="Gene3D" id="3.50.50.60">
    <property type="entry name" value="FAD/NAD(P)-binding domain"/>
    <property type="match status" value="1"/>
</dbReference>
<proteinExistence type="predicted"/>
<dbReference type="PRINTS" id="PR00420">
    <property type="entry name" value="RNGMNOXGNASE"/>
</dbReference>
<accession>A0A1M7I436</accession>
<dbReference type="InterPro" id="IPR002938">
    <property type="entry name" value="FAD-bd"/>
</dbReference>
<dbReference type="GO" id="GO:0016628">
    <property type="term" value="F:oxidoreductase activity, acting on the CH-CH group of donors, NAD or NADP as acceptor"/>
    <property type="evidence" value="ECO:0007669"/>
    <property type="project" value="InterPro"/>
</dbReference>
<dbReference type="EMBL" id="FRBL01000007">
    <property type="protein sequence ID" value="SHM35546.1"/>
    <property type="molecule type" value="Genomic_DNA"/>
</dbReference>
<protein>
    <submittedName>
        <fullName evidence="2">Geranylgeranyl reductase family</fullName>
    </submittedName>
</protein>
<dbReference type="RefSeq" id="WP_073084658.1">
    <property type="nucleotide sequence ID" value="NZ_FRBL01000007.1"/>
</dbReference>
<dbReference type="InterPro" id="IPR036188">
    <property type="entry name" value="FAD/NAD-bd_sf"/>
</dbReference>
<dbReference type="Pfam" id="PF01494">
    <property type="entry name" value="FAD_binding_3"/>
    <property type="match status" value="1"/>
</dbReference>
<reference evidence="2 3" key="1">
    <citation type="submission" date="2016-11" db="EMBL/GenBank/DDBJ databases">
        <authorList>
            <person name="Jaros S."/>
            <person name="Januszkiewicz K."/>
            <person name="Wedrychowicz H."/>
        </authorList>
    </citation>
    <scope>NUCLEOTIDE SEQUENCE [LARGE SCALE GENOMIC DNA]</scope>
    <source>
        <strain evidence="2 3">DSM 27406</strain>
    </source>
</reference>
<dbReference type="SUPFAM" id="SSF51905">
    <property type="entry name" value="FAD/NAD(P)-binding domain"/>
    <property type="match status" value="1"/>
</dbReference>
<evidence type="ECO:0000313" key="3">
    <source>
        <dbReference type="Proteomes" id="UP000184420"/>
    </source>
</evidence>
<evidence type="ECO:0000313" key="2">
    <source>
        <dbReference type="EMBL" id="SHM35546.1"/>
    </source>
</evidence>